<organism evidence="2 3">
    <name type="scientific">Glarea lozoyensis (strain ATCC 20868 / MF5171)</name>
    <dbReference type="NCBI Taxonomy" id="1116229"/>
    <lineage>
        <taxon>Eukaryota</taxon>
        <taxon>Fungi</taxon>
        <taxon>Dikarya</taxon>
        <taxon>Ascomycota</taxon>
        <taxon>Pezizomycotina</taxon>
        <taxon>Leotiomycetes</taxon>
        <taxon>Helotiales</taxon>
        <taxon>Helotiaceae</taxon>
        <taxon>Glarea</taxon>
    </lineage>
</organism>
<reference evidence="2 3" key="1">
    <citation type="journal article" date="2013" name="BMC Genomics">
        <title>Genomics-driven discovery of the pneumocandin biosynthetic gene cluster in the fungus Glarea lozoyensis.</title>
        <authorList>
            <person name="Chen L."/>
            <person name="Yue Q."/>
            <person name="Zhang X."/>
            <person name="Xiang M."/>
            <person name="Wang C."/>
            <person name="Li S."/>
            <person name="Che Y."/>
            <person name="Ortiz-Lopez F.J."/>
            <person name="Bills G.F."/>
            <person name="Liu X."/>
            <person name="An Z."/>
        </authorList>
    </citation>
    <scope>NUCLEOTIDE SEQUENCE [LARGE SCALE GENOMIC DNA]</scope>
    <source>
        <strain evidence="3">ATCC 20868 / MF5171</strain>
    </source>
</reference>
<evidence type="ECO:0000313" key="2">
    <source>
        <dbReference type="EMBL" id="EPE35833.1"/>
    </source>
</evidence>
<protein>
    <submittedName>
        <fullName evidence="2">Uncharacterized protein</fullName>
    </submittedName>
</protein>
<dbReference type="HOGENOM" id="CLU_1678058_0_0_1"/>
<keyword evidence="3" id="KW-1185">Reference proteome</keyword>
<dbReference type="EMBL" id="KE145353">
    <property type="protein sequence ID" value="EPE35833.1"/>
    <property type="molecule type" value="Genomic_DNA"/>
</dbReference>
<proteinExistence type="predicted"/>
<evidence type="ECO:0000256" key="1">
    <source>
        <dbReference type="SAM" id="MobiDB-lite"/>
    </source>
</evidence>
<name>S3EC15_GLAL2</name>
<dbReference type="AlphaFoldDB" id="S3EC15"/>
<dbReference type="GeneID" id="19464225"/>
<feature type="region of interest" description="Disordered" evidence="1">
    <location>
        <begin position="1"/>
        <end position="33"/>
    </location>
</feature>
<dbReference type="RefSeq" id="XP_008076651.1">
    <property type="nucleotide sequence ID" value="XM_008078460.1"/>
</dbReference>
<accession>S3EC15</accession>
<sequence length="157" mass="18232">MATVDYNLPPPSWSYFDDPPERETPPPAQAQPSLEINTNIDSDIFVHGRLIPLTARHLQIKPQLLKLKYYSRLNETTIIRLAAHGNRHVELLLRLHGIASVHFYSSETGESLSWDAGDYRIQQYRMNAIRAYEEEWKISTIFRTKWDLPPRGLNYGL</sequence>
<dbReference type="KEGG" id="glz:GLAREA_05171"/>
<evidence type="ECO:0000313" key="3">
    <source>
        <dbReference type="Proteomes" id="UP000016922"/>
    </source>
</evidence>
<gene>
    <name evidence="2" type="ORF">GLAREA_05171</name>
</gene>
<dbReference type="Proteomes" id="UP000016922">
    <property type="component" value="Unassembled WGS sequence"/>
</dbReference>